<sequence>MDPASTPTTHEPPGCPRGHPVGWKRRSPWPAQATCGKPPSRVPIRWLPEAKPSQELKEGWDPAGGGGQGGPASGRSPPLPPGQGLGADRLWPGGWGSSGGRCKSHHIVWGRTDIFSTLNLQIHEDETVHFCICDAFGAKWQEDIEGKRLLMSKFIKVPGSEISIQKPTVFLYVSNAHSNNKTEKTVPFITALKRIKQFRGC</sequence>
<keyword evidence="3" id="KW-1185">Reference proteome</keyword>
<gene>
    <name evidence="2" type="ORF">NYPRO_LOCUS9794</name>
</gene>
<evidence type="ECO:0000313" key="2">
    <source>
        <dbReference type="EMBL" id="CAD7676998.1"/>
    </source>
</evidence>
<accession>A0A811YJR3</accession>
<dbReference type="EMBL" id="CAJHUB010000678">
    <property type="protein sequence ID" value="CAD7676998.1"/>
    <property type="molecule type" value="Genomic_DNA"/>
</dbReference>
<evidence type="ECO:0000256" key="1">
    <source>
        <dbReference type="SAM" id="MobiDB-lite"/>
    </source>
</evidence>
<feature type="compositionally biased region" description="Gly residues" evidence="1">
    <location>
        <begin position="62"/>
        <end position="72"/>
    </location>
</feature>
<protein>
    <submittedName>
        <fullName evidence="2">(raccoon dog) hypothetical protein</fullName>
    </submittedName>
</protein>
<name>A0A811YJR3_NYCPR</name>
<proteinExistence type="predicted"/>
<dbReference type="AlphaFoldDB" id="A0A811YJR3"/>
<evidence type="ECO:0000313" key="3">
    <source>
        <dbReference type="Proteomes" id="UP000645828"/>
    </source>
</evidence>
<comment type="caution">
    <text evidence="2">The sequence shown here is derived from an EMBL/GenBank/DDBJ whole genome shotgun (WGS) entry which is preliminary data.</text>
</comment>
<feature type="region of interest" description="Disordered" evidence="1">
    <location>
        <begin position="1"/>
        <end position="93"/>
    </location>
</feature>
<reference evidence="2" key="1">
    <citation type="submission" date="2020-12" db="EMBL/GenBank/DDBJ databases">
        <authorList>
            <consortium name="Molecular Ecology Group"/>
        </authorList>
    </citation>
    <scope>NUCLEOTIDE SEQUENCE</scope>
    <source>
        <strain evidence="2">TBG_1078</strain>
    </source>
</reference>
<organism evidence="2 3">
    <name type="scientific">Nyctereutes procyonoides</name>
    <name type="common">Raccoon dog</name>
    <name type="synonym">Canis procyonoides</name>
    <dbReference type="NCBI Taxonomy" id="34880"/>
    <lineage>
        <taxon>Eukaryota</taxon>
        <taxon>Metazoa</taxon>
        <taxon>Chordata</taxon>
        <taxon>Craniata</taxon>
        <taxon>Vertebrata</taxon>
        <taxon>Euteleostomi</taxon>
        <taxon>Mammalia</taxon>
        <taxon>Eutheria</taxon>
        <taxon>Laurasiatheria</taxon>
        <taxon>Carnivora</taxon>
        <taxon>Caniformia</taxon>
        <taxon>Canidae</taxon>
        <taxon>Nyctereutes</taxon>
    </lineage>
</organism>
<dbReference type="Proteomes" id="UP000645828">
    <property type="component" value="Unassembled WGS sequence"/>
</dbReference>